<gene>
    <name evidence="1" type="ORF">L284_13015</name>
</gene>
<dbReference type="InterPro" id="IPR040442">
    <property type="entry name" value="Pyrv_kinase-like_dom_sf"/>
</dbReference>
<dbReference type="AlphaFoldDB" id="T0IR64"/>
<reference evidence="1 2" key="1">
    <citation type="journal article" date="2013" name="Genome Announc.">
        <title>Genome Sequence of Novosphingobium lindaniclasticum LE124T, Isolated from a Hexachlorocyclohexane Dumpsite.</title>
        <authorList>
            <person name="Saxena A."/>
            <person name="Nayyar N."/>
            <person name="Sangwan N."/>
            <person name="Kumari R."/>
            <person name="Khurana J.P."/>
            <person name="Lal R."/>
        </authorList>
    </citation>
    <scope>NUCLEOTIDE SEQUENCE [LARGE SCALE GENOMIC DNA]</scope>
    <source>
        <strain evidence="1 2">LE124</strain>
    </source>
</reference>
<organism evidence="1 2">
    <name type="scientific">Novosphingobium lindaniclasticum LE124</name>
    <dbReference type="NCBI Taxonomy" id="1096930"/>
    <lineage>
        <taxon>Bacteria</taxon>
        <taxon>Pseudomonadati</taxon>
        <taxon>Pseudomonadota</taxon>
        <taxon>Alphaproteobacteria</taxon>
        <taxon>Sphingomonadales</taxon>
        <taxon>Sphingomonadaceae</taxon>
        <taxon>Novosphingobium</taxon>
    </lineage>
</organism>
<sequence length="285" mass="29483">MASASIHELRALLQRSGAVPAPGIHDALGARIAAMAGHEVLYLGGNAMALGLGKGQPYLTLTETATITAGVARVVDLPLVVDAGAGFGAVSHLHLAVRELERAGATAIHIDDQPYPKQADYHRGRGALVPVDAMVARLRVACAARSDMLVFARTDALRVSGSLDEAIERAQRYAQAGIDGLIVLDLAPADVAALQAAVPGLPVIWIGGVVAPVPSREDLSGARFALALYPFNGVAAVSDALGALWRGLAADGLIGQTDALLAQARMDTLAIADMQRCWVIEEANG</sequence>
<dbReference type="SUPFAM" id="SSF51621">
    <property type="entry name" value="Phosphoenolpyruvate/pyruvate domain"/>
    <property type="match status" value="1"/>
</dbReference>
<dbReference type="eggNOG" id="COG2513">
    <property type="taxonomic scope" value="Bacteria"/>
</dbReference>
<dbReference type="Gene3D" id="3.20.20.60">
    <property type="entry name" value="Phosphoenolpyruvate-binding domains"/>
    <property type="match status" value="1"/>
</dbReference>
<dbReference type="OrthoDB" id="9771433at2"/>
<evidence type="ECO:0000313" key="1">
    <source>
        <dbReference type="EMBL" id="EQB14310.1"/>
    </source>
</evidence>
<evidence type="ECO:0000313" key="2">
    <source>
        <dbReference type="Proteomes" id="UP000015527"/>
    </source>
</evidence>
<dbReference type="InterPro" id="IPR015813">
    <property type="entry name" value="Pyrv/PenolPyrv_kinase-like_dom"/>
</dbReference>
<dbReference type="CDD" id="cd00377">
    <property type="entry name" value="ICL_PEPM"/>
    <property type="match status" value="1"/>
</dbReference>
<evidence type="ECO:0008006" key="3">
    <source>
        <dbReference type="Google" id="ProtNLM"/>
    </source>
</evidence>
<dbReference type="PATRIC" id="fig|1096930.3.peg.2595"/>
<dbReference type="PANTHER" id="PTHR42905:SF5">
    <property type="entry name" value="CARBOXYVINYL-CARBOXYPHOSPHONATE PHOSPHORYLMUTASE, CHLOROPLASTIC"/>
    <property type="match status" value="1"/>
</dbReference>
<dbReference type="RefSeq" id="WP_021234435.1">
    <property type="nucleotide sequence ID" value="NZ_ATHL01000082.1"/>
</dbReference>
<accession>T0IR64</accession>
<comment type="caution">
    <text evidence="1">The sequence shown here is derived from an EMBL/GenBank/DDBJ whole genome shotgun (WGS) entry which is preliminary data.</text>
</comment>
<keyword evidence="2" id="KW-1185">Reference proteome</keyword>
<name>T0IR64_9SPHN</name>
<dbReference type="Pfam" id="PF13714">
    <property type="entry name" value="PEP_mutase"/>
    <property type="match status" value="1"/>
</dbReference>
<dbReference type="PANTHER" id="PTHR42905">
    <property type="entry name" value="PHOSPHOENOLPYRUVATE CARBOXYLASE"/>
    <property type="match status" value="1"/>
</dbReference>
<dbReference type="InterPro" id="IPR039556">
    <property type="entry name" value="ICL/PEPM"/>
</dbReference>
<protein>
    <recommendedName>
        <fullName evidence="3">Carboxyvinyl-carboxyphosphonate phosphorylmutase</fullName>
    </recommendedName>
</protein>
<dbReference type="EMBL" id="ATHL01000082">
    <property type="protein sequence ID" value="EQB14310.1"/>
    <property type="molecule type" value="Genomic_DNA"/>
</dbReference>
<proteinExistence type="predicted"/>
<dbReference type="GO" id="GO:0016833">
    <property type="term" value="F:oxo-acid-lyase activity"/>
    <property type="evidence" value="ECO:0007669"/>
    <property type="project" value="UniProtKB-ARBA"/>
</dbReference>
<dbReference type="Proteomes" id="UP000015527">
    <property type="component" value="Unassembled WGS sequence"/>
</dbReference>